<evidence type="ECO:0000313" key="1">
    <source>
        <dbReference type="EMBL" id="MFC4478239.1"/>
    </source>
</evidence>
<protein>
    <recommendedName>
        <fullName evidence="3">Lipopolysaccharide biosynthesis protein</fullName>
    </recommendedName>
</protein>
<accession>A0ABV8ZGU7</accession>
<comment type="caution">
    <text evidence="1">The sequence shown here is derived from an EMBL/GenBank/DDBJ whole genome shotgun (WGS) entry which is preliminary data.</text>
</comment>
<proteinExistence type="predicted"/>
<evidence type="ECO:0000313" key="2">
    <source>
        <dbReference type="Proteomes" id="UP001596003"/>
    </source>
</evidence>
<dbReference type="RefSeq" id="WP_379798742.1">
    <property type="nucleotide sequence ID" value="NZ_JBHSFY010000008.1"/>
</dbReference>
<reference evidence="2" key="1">
    <citation type="journal article" date="2019" name="Int. J. Syst. Evol. Microbiol.">
        <title>The Global Catalogue of Microorganisms (GCM) 10K type strain sequencing project: providing services to taxonomists for standard genome sequencing and annotation.</title>
        <authorList>
            <consortium name="The Broad Institute Genomics Platform"/>
            <consortium name="The Broad Institute Genome Sequencing Center for Infectious Disease"/>
            <person name="Wu L."/>
            <person name="Ma J."/>
        </authorList>
    </citation>
    <scope>NUCLEOTIDE SEQUENCE [LARGE SCALE GENOMIC DNA]</scope>
    <source>
        <strain evidence="2">NBRC 103627</strain>
    </source>
</reference>
<dbReference type="Proteomes" id="UP001596003">
    <property type="component" value="Unassembled WGS sequence"/>
</dbReference>
<keyword evidence="2" id="KW-1185">Reference proteome</keyword>
<sequence length="321" mass="38495">MLKKKKIFFIAPIFHDYQNAIKSTLEDFGAEVDFYPERSYGWQFKIINNYFHRKLDEYQNKHYLKMLNESSEKEYDYLFVIRGYKISEEFLKGFRDNNPNATLIMYQWDSQKNNEFTHVAHLFDRVYSFDIVDCKLFNLEYLRLFYSQDVKSIIDDKSKPEYDFFFMGSYLYNRYQAMLKFNAYAKENNLTIKSFLYISFTTFIKEAMRGKFLNPSNVSFISMKREKYLDTLKKSKIVIDVSSPTQTGLAMRVIETLASKTKLLTTNKNIVEESYFNENMINFFDDFNPHVNKDFMTSKTESLDGLYCIDEWLKKMFQISE</sequence>
<dbReference type="EMBL" id="JBHSFY010000008">
    <property type="protein sequence ID" value="MFC4478239.1"/>
    <property type="molecule type" value="Genomic_DNA"/>
</dbReference>
<name>A0ABV8ZGU7_9FLAO</name>
<organism evidence="1 2">
    <name type="scientific">Flavobacterium chungangensis</name>
    <dbReference type="NCBI Taxonomy" id="2708132"/>
    <lineage>
        <taxon>Bacteria</taxon>
        <taxon>Pseudomonadati</taxon>
        <taxon>Bacteroidota</taxon>
        <taxon>Flavobacteriia</taxon>
        <taxon>Flavobacteriales</taxon>
        <taxon>Flavobacteriaceae</taxon>
        <taxon>Flavobacterium</taxon>
    </lineage>
</organism>
<gene>
    <name evidence="1" type="ORF">ACFO3N_14280</name>
</gene>
<evidence type="ECO:0008006" key="3">
    <source>
        <dbReference type="Google" id="ProtNLM"/>
    </source>
</evidence>